<accession>A0AAD4Z424</accession>
<reference evidence="4 5" key="1">
    <citation type="journal article" date="2022" name="G3 (Bethesda)">
        <title>Whole-genome sequence and methylome profiling of the almond [Prunus dulcis (Mill.) D.A. Webb] cultivar 'Nonpareil'.</title>
        <authorList>
            <person name="D'Amico-Willman K.M."/>
            <person name="Ouma W.Z."/>
            <person name="Meulia T."/>
            <person name="Sideli G.M."/>
            <person name="Gradziel T.M."/>
            <person name="Fresnedo-Ramirez J."/>
        </authorList>
    </citation>
    <scope>NUCLEOTIDE SEQUENCE [LARGE SCALE GENOMIC DNA]</scope>
    <source>
        <strain evidence="4">Clone GOH B32 T37-40</strain>
    </source>
</reference>
<gene>
    <name evidence="4" type="ORF">L3X38_022178</name>
</gene>
<dbReference type="InterPro" id="IPR025724">
    <property type="entry name" value="GAG-pre-integrase_dom"/>
</dbReference>
<dbReference type="InterPro" id="IPR054722">
    <property type="entry name" value="PolX-like_BBD"/>
</dbReference>
<keyword evidence="1" id="KW-0645">Protease</keyword>
<evidence type="ECO:0000256" key="2">
    <source>
        <dbReference type="SAM" id="MobiDB-lite"/>
    </source>
</evidence>
<feature type="compositionally biased region" description="Polar residues" evidence="2">
    <location>
        <begin position="153"/>
        <end position="174"/>
    </location>
</feature>
<dbReference type="InterPro" id="IPR012337">
    <property type="entry name" value="RNaseH-like_sf"/>
</dbReference>
<organism evidence="4 5">
    <name type="scientific">Prunus dulcis</name>
    <name type="common">Almond</name>
    <name type="synonym">Amygdalus dulcis</name>
    <dbReference type="NCBI Taxonomy" id="3755"/>
    <lineage>
        <taxon>Eukaryota</taxon>
        <taxon>Viridiplantae</taxon>
        <taxon>Streptophyta</taxon>
        <taxon>Embryophyta</taxon>
        <taxon>Tracheophyta</taxon>
        <taxon>Spermatophyta</taxon>
        <taxon>Magnoliopsida</taxon>
        <taxon>eudicotyledons</taxon>
        <taxon>Gunneridae</taxon>
        <taxon>Pentapetalae</taxon>
        <taxon>rosids</taxon>
        <taxon>fabids</taxon>
        <taxon>Rosales</taxon>
        <taxon>Rosaceae</taxon>
        <taxon>Amygdaloideae</taxon>
        <taxon>Amygdaleae</taxon>
        <taxon>Prunus</taxon>
    </lineage>
</organism>
<evidence type="ECO:0000313" key="4">
    <source>
        <dbReference type="EMBL" id="KAI5332050.1"/>
    </source>
</evidence>
<evidence type="ECO:0000256" key="1">
    <source>
        <dbReference type="ARBA" id="ARBA00022670"/>
    </source>
</evidence>
<dbReference type="InterPro" id="IPR057670">
    <property type="entry name" value="SH3_retrovirus"/>
</dbReference>
<sequence>MITIFKSYGLWALVEKGITIPESKKKKAAEETSTEEDDEKMAAILMKDAKALGIIQNSVSDQIFPCIANADSAKMAWNMLYGEYHAGDHVRLIQKVLISLNQVYDPICLVIENTKSLETVDLQEVIAILKSQEQQFELHNTDTTEKAFASFSVNPKSQNKGGYQSGQSKSQKNWSPKGKPWESNSKPQHTNFAQNSSSTVGQEKVQNHSAKECTAGKNVQKANCANQMEVTGNLFYANSTIAATNVTGEWYIDSGCSNHMTGNGSLLIDIRTNMVGTVQMPNGELVNVAGMGTLAIDTTKGRKYIKEVMYLPGLKENLLSVGQMDEHGYYLVFGGKLCSIFEGPSLECLVIKVEMKRNRCYPLALLPNDHIALKASVSNSTWTWHKRLGHLHLKGLRQLKEKNMVHGLPFMEKVDGVCDGCQFGKQHREWFPKNQAWRASNPLELVHVDLCGPMQNESIAGNKYFMLLIDDCTRMVWVYFLIYKSDALNCFRKFKSMVELQSGLKVKCLRSDRGGEFTSCEFNKLCEFEGIQRQLSIAYTPQQNGVVERKNRTVVEMAKAMLHRKGLPYYLWAEAMHTAVYLINRCPTRALGDKTPFEALSERKPGLAHLKIFGCVCYVHISTEVRQKLDAKSTKGIFVGYAICEKGYRVYDPATKKILLSRDVVFDENAAWLWKQMSDEQGSVINHEEQYDLFNDSSQVTPSRGHDHFQSPRTSDISSSMRNTQAFDHTPLKWRNLDDVLAQCNLCIMEP</sequence>
<feature type="domain" description="Integrase catalytic" evidence="3">
    <location>
        <begin position="438"/>
        <end position="604"/>
    </location>
</feature>
<feature type="region of interest" description="Disordered" evidence="2">
    <location>
        <begin position="698"/>
        <end position="721"/>
    </location>
</feature>
<dbReference type="Gene3D" id="3.30.420.10">
    <property type="entry name" value="Ribonuclease H-like superfamily/Ribonuclease H"/>
    <property type="match status" value="1"/>
</dbReference>
<dbReference type="InterPro" id="IPR036397">
    <property type="entry name" value="RNaseH_sf"/>
</dbReference>
<dbReference type="Pfam" id="PF22936">
    <property type="entry name" value="Pol_BBD"/>
    <property type="match status" value="1"/>
</dbReference>
<feature type="compositionally biased region" description="Polar residues" evidence="2">
    <location>
        <begin position="182"/>
        <end position="201"/>
    </location>
</feature>
<dbReference type="Pfam" id="PF14223">
    <property type="entry name" value="Retrotran_gag_2"/>
    <property type="match status" value="1"/>
</dbReference>
<feature type="region of interest" description="Disordered" evidence="2">
    <location>
        <begin position="153"/>
        <end position="209"/>
    </location>
</feature>
<keyword evidence="1" id="KW-0378">Hydrolase</keyword>
<dbReference type="Pfam" id="PF25597">
    <property type="entry name" value="SH3_retrovirus"/>
    <property type="match status" value="1"/>
</dbReference>
<dbReference type="InterPro" id="IPR001584">
    <property type="entry name" value="Integrase_cat-core"/>
</dbReference>
<dbReference type="GO" id="GO:0015074">
    <property type="term" value="P:DNA integration"/>
    <property type="evidence" value="ECO:0007669"/>
    <property type="project" value="InterPro"/>
</dbReference>
<feature type="compositionally biased region" description="Polar residues" evidence="2">
    <location>
        <begin position="711"/>
        <end position="721"/>
    </location>
</feature>
<dbReference type="InterPro" id="IPR039537">
    <property type="entry name" value="Retrotran_Ty1/copia-like"/>
</dbReference>
<dbReference type="Pfam" id="PF13976">
    <property type="entry name" value="gag_pre-integrs"/>
    <property type="match status" value="1"/>
</dbReference>
<dbReference type="Pfam" id="PF00665">
    <property type="entry name" value="rve"/>
    <property type="match status" value="1"/>
</dbReference>
<comment type="caution">
    <text evidence="4">The sequence shown here is derived from an EMBL/GenBank/DDBJ whole genome shotgun (WGS) entry which is preliminary data.</text>
</comment>
<evidence type="ECO:0000313" key="5">
    <source>
        <dbReference type="Proteomes" id="UP001054821"/>
    </source>
</evidence>
<name>A0AAD4Z424_PRUDU</name>
<evidence type="ECO:0000259" key="3">
    <source>
        <dbReference type="PROSITE" id="PS50994"/>
    </source>
</evidence>
<protein>
    <recommendedName>
        <fullName evidence="3">Integrase catalytic domain-containing protein</fullName>
    </recommendedName>
</protein>
<keyword evidence="5" id="KW-1185">Reference proteome</keyword>
<dbReference type="GO" id="GO:0003676">
    <property type="term" value="F:nucleic acid binding"/>
    <property type="evidence" value="ECO:0007669"/>
    <property type="project" value="InterPro"/>
</dbReference>
<dbReference type="Proteomes" id="UP001054821">
    <property type="component" value="Chromosome 4"/>
</dbReference>
<dbReference type="SUPFAM" id="SSF53098">
    <property type="entry name" value="Ribonuclease H-like"/>
    <property type="match status" value="1"/>
</dbReference>
<dbReference type="PANTHER" id="PTHR42648:SF18">
    <property type="entry name" value="RETROTRANSPOSON, UNCLASSIFIED-LIKE PROTEIN"/>
    <property type="match status" value="1"/>
</dbReference>
<dbReference type="AlphaFoldDB" id="A0AAD4Z424"/>
<dbReference type="EMBL" id="JAJFAZ020000004">
    <property type="protein sequence ID" value="KAI5332050.1"/>
    <property type="molecule type" value="Genomic_DNA"/>
</dbReference>
<dbReference type="PANTHER" id="PTHR42648">
    <property type="entry name" value="TRANSPOSASE, PUTATIVE-RELATED"/>
    <property type="match status" value="1"/>
</dbReference>
<proteinExistence type="predicted"/>
<dbReference type="GO" id="GO:0006508">
    <property type="term" value="P:proteolysis"/>
    <property type="evidence" value="ECO:0007669"/>
    <property type="project" value="UniProtKB-KW"/>
</dbReference>
<dbReference type="PROSITE" id="PS50994">
    <property type="entry name" value="INTEGRASE"/>
    <property type="match status" value="1"/>
</dbReference>
<dbReference type="GO" id="GO:0008233">
    <property type="term" value="F:peptidase activity"/>
    <property type="evidence" value="ECO:0007669"/>
    <property type="project" value="UniProtKB-KW"/>
</dbReference>